<proteinExistence type="predicted"/>
<accession>A0A1K0IPM5</accession>
<name>A0A1K0IPM5_CUPNE</name>
<feature type="region of interest" description="Disordered" evidence="1">
    <location>
        <begin position="1"/>
        <end position="26"/>
    </location>
</feature>
<sequence length="119" mass="12619">MNARNAKQHTVGAVLSEGRQDGENTVGDVVVHDTSPIAAGKKDLSCGYTLTLDETPGECNGRRYDAVQRNIRYNHLALVRAGRAGNARLNLDAADADSNNEEETSSCCGWSGLLAATCP</sequence>
<evidence type="ECO:0000313" key="2">
    <source>
        <dbReference type="EMBL" id="SCU95521.1"/>
    </source>
</evidence>
<reference evidence="2" key="1">
    <citation type="submission" date="2016-09" db="EMBL/GenBank/DDBJ databases">
        <authorList>
            <person name="Capua I."/>
            <person name="De Benedictis P."/>
            <person name="Joannis T."/>
            <person name="Lombin L.H."/>
            <person name="Cattoli G."/>
        </authorList>
    </citation>
    <scope>NUCLEOTIDE SEQUENCE</scope>
    <source>
        <strain evidence="2">B9</strain>
    </source>
</reference>
<organism evidence="2">
    <name type="scientific">Cupriavidus necator</name>
    <name type="common">Alcaligenes eutrophus</name>
    <name type="synonym">Ralstonia eutropha</name>
    <dbReference type="NCBI Taxonomy" id="106590"/>
    <lineage>
        <taxon>Bacteria</taxon>
        <taxon>Pseudomonadati</taxon>
        <taxon>Pseudomonadota</taxon>
        <taxon>Betaproteobacteria</taxon>
        <taxon>Burkholderiales</taxon>
        <taxon>Burkholderiaceae</taxon>
        <taxon>Cupriavidus</taxon>
    </lineage>
</organism>
<dbReference type="Pfam" id="PF09979">
    <property type="entry name" value="DUF2213"/>
    <property type="match status" value="1"/>
</dbReference>
<dbReference type="InterPro" id="IPR016913">
    <property type="entry name" value="UCP029215"/>
</dbReference>
<evidence type="ECO:0000256" key="1">
    <source>
        <dbReference type="SAM" id="MobiDB-lite"/>
    </source>
</evidence>
<protein>
    <submittedName>
        <fullName evidence="2">Uncharacterized protein</fullName>
    </submittedName>
</protein>
<dbReference type="AlphaFoldDB" id="A0A1K0IPM5"/>
<dbReference type="EMBL" id="FMSH01000484">
    <property type="protein sequence ID" value="SCU95521.1"/>
    <property type="molecule type" value="Genomic_DNA"/>
</dbReference>
<dbReference type="RefSeq" id="WP_340529684.1">
    <property type="nucleotide sequence ID" value="NZ_FMSH01000484.1"/>
</dbReference>
<gene>
    <name evidence="2" type="ORF">CNECB9_5340005</name>
</gene>